<dbReference type="InterPro" id="IPR029063">
    <property type="entry name" value="SAM-dependent_MTases_sf"/>
</dbReference>
<dbReference type="Pfam" id="PF13649">
    <property type="entry name" value="Methyltransf_25"/>
    <property type="match status" value="1"/>
</dbReference>
<dbReference type="CDD" id="cd02440">
    <property type="entry name" value="AdoMet_MTases"/>
    <property type="match status" value="1"/>
</dbReference>
<dbReference type="Proteomes" id="UP000621510">
    <property type="component" value="Unassembled WGS sequence"/>
</dbReference>
<dbReference type="GO" id="GO:0008168">
    <property type="term" value="F:methyltransferase activity"/>
    <property type="evidence" value="ECO:0007669"/>
    <property type="project" value="UniProtKB-KW"/>
</dbReference>
<dbReference type="EMBL" id="JAERRG010000009">
    <property type="protein sequence ID" value="MBL1115274.1"/>
    <property type="molecule type" value="Genomic_DNA"/>
</dbReference>
<dbReference type="InterPro" id="IPR041698">
    <property type="entry name" value="Methyltransf_25"/>
</dbReference>
<evidence type="ECO:0000256" key="1">
    <source>
        <dbReference type="ARBA" id="ARBA00022603"/>
    </source>
</evidence>
<evidence type="ECO:0000313" key="6">
    <source>
        <dbReference type="Proteomes" id="UP000621510"/>
    </source>
</evidence>
<gene>
    <name evidence="5" type="ORF">JK364_23160</name>
</gene>
<dbReference type="PANTHER" id="PTHR44942:SF4">
    <property type="entry name" value="METHYLTRANSFERASE TYPE 11 DOMAIN-CONTAINING PROTEIN"/>
    <property type="match status" value="1"/>
</dbReference>
<accession>A0ABS1PSL3</accession>
<keyword evidence="2" id="KW-0808">Transferase</keyword>
<protein>
    <submittedName>
        <fullName evidence="5">Class I SAM-dependent methyltransferase</fullName>
    </submittedName>
</protein>
<dbReference type="SUPFAM" id="SSF53335">
    <property type="entry name" value="S-adenosyl-L-methionine-dependent methyltransferases"/>
    <property type="match status" value="1"/>
</dbReference>
<feature type="domain" description="Methyltransferase" evidence="4">
    <location>
        <begin position="4"/>
        <end position="92"/>
    </location>
</feature>
<feature type="region of interest" description="Disordered" evidence="3">
    <location>
        <begin position="151"/>
        <end position="178"/>
    </location>
</feature>
<dbReference type="RefSeq" id="WP_201853070.1">
    <property type="nucleotide sequence ID" value="NZ_JAERRG010000009.1"/>
</dbReference>
<dbReference type="GO" id="GO:0032259">
    <property type="term" value="P:methylation"/>
    <property type="evidence" value="ECO:0007669"/>
    <property type="project" value="UniProtKB-KW"/>
</dbReference>
<evidence type="ECO:0000259" key="4">
    <source>
        <dbReference type="Pfam" id="PF13649"/>
    </source>
</evidence>
<evidence type="ECO:0000313" key="5">
    <source>
        <dbReference type="EMBL" id="MBL1115274.1"/>
    </source>
</evidence>
<dbReference type="InterPro" id="IPR051052">
    <property type="entry name" value="Diverse_substrate_MTase"/>
</dbReference>
<keyword evidence="1 5" id="KW-0489">Methyltransferase</keyword>
<organism evidence="5 6">
    <name type="scientific">Streptomyces endocoffeicus</name>
    <dbReference type="NCBI Taxonomy" id="2898945"/>
    <lineage>
        <taxon>Bacteria</taxon>
        <taxon>Bacillati</taxon>
        <taxon>Actinomycetota</taxon>
        <taxon>Actinomycetes</taxon>
        <taxon>Kitasatosporales</taxon>
        <taxon>Streptomycetaceae</taxon>
        <taxon>Streptomyces</taxon>
    </lineage>
</organism>
<reference evidence="5 6" key="1">
    <citation type="submission" date="2021-01" db="EMBL/GenBank/DDBJ databases">
        <title>WGS of actinomycetes isolated from Thailand.</title>
        <authorList>
            <person name="Thawai C."/>
        </authorList>
    </citation>
    <scope>NUCLEOTIDE SEQUENCE [LARGE SCALE GENOMIC DNA]</scope>
    <source>
        <strain evidence="5 6">CA3R110</strain>
    </source>
</reference>
<name>A0ABS1PSL3_9ACTN</name>
<keyword evidence="6" id="KW-1185">Reference proteome</keyword>
<dbReference type="Gene3D" id="3.40.50.150">
    <property type="entry name" value="Vaccinia Virus protein VP39"/>
    <property type="match status" value="1"/>
</dbReference>
<comment type="caution">
    <text evidence="5">The sequence shown here is derived from an EMBL/GenBank/DDBJ whole genome shotgun (WGS) entry which is preliminary data.</text>
</comment>
<evidence type="ECO:0000256" key="2">
    <source>
        <dbReference type="ARBA" id="ARBA00022679"/>
    </source>
</evidence>
<sequence length="178" mass="20164">MKAADIGCGTVRWTRQLAHWGVQVTGYDHSREAIRQARQAAPDLRYEVWDVDRDIPRSLTPGSVDLITCRLAIAYPGRGRFMVDAARWLAPGVMFYAPTPPYRDRVPAGGFHRGLTEDEIEGLAVGWSSRITYRLGKRARAIVLSGYGRERHRRTETRPRYPHGRIEDHPPTITEGLS</sequence>
<feature type="compositionally biased region" description="Basic and acidic residues" evidence="3">
    <location>
        <begin position="156"/>
        <end position="170"/>
    </location>
</feature>
<proteinExistence type="predicted"/>
<evidence type="ECO:0000256" key="3">
    <source>
        <dbReference type="SAM" id="MobiDB-lite"/>
    </source>
</evidence>
<dbReference type="PANTHER" id="PTHR44942">
    <property type="entry name" value="METHYLTRANSF_11 DOMAIN-CONTAINING PROTEIN"/>
    <property type="match status" value="1"/>
</dbReference>